<dbReference type="InterPro" id="IPR007421">
    <property type="entry name" value="Schlafen_AlbA_2_dom"/>
</dbReference>
<reference evidence="3" key="1">
    <citation type="submission" date="2017-02" db="EMBL/GenBank/DDBJ databases">
        <authorList>
            <person name="Varghese N."/>
            <person name="Submissions S."/>
        </authorList>
    </citation>
    <scope>NUCLEOTIDE SEQUENCE [LARGE SCALE GENOMIC DNA]</scope>
    <source>
        <strain evidence="3">DSM 24967</strain>
    </source>
</reference>
<dbReference type="Gene3D" id="3.30.950.30">
    <property type="entry name" value="Schlafen, AAA domain"/>
    <property type="match status" value="1"/>
</dbReference>
<accession>A0A1T5CR46</accession>
<evidence type="ECO:0000259" key="1">
    <source>
        <dbReference type="Pfam" id="PF04326"/>
    </source>
</evidence>
<dbReference type="Pfam" id="PF04326">
    <property type="entry name" value="SLFN_AlbA_2"/>
    <property type="match status" value="1"/>
</dbReference>
<keyword evidence="3" id="KW-1185">Reference proteome</keyword>
<protein>
    <submittedName>
        <fullName evidence="2">Putative DNA-binding domain-containing protein</fullName>
    </submittedName>
</protein>
<dbReference type="RefSeq" id="WP_079683553.1">
    <property type="nucleotide sequence ID" value="NZ_FUYQ01000013.1"/>
</dbReference>
<gene>
    <name evidence="2" type="ORF">SAMN05660349_02057</name>
</gene>
<name>A0A1T5CR46_9BACT</name>
<dbReference type="PANTHER" id="PTHR30595:SF6">
    <property type="entry name" value="SCHLAFEN ALBA-2 DOMAIN-CONTAINING PROTEIN"/>
    <property type="match status" value="1"/>
</dbReference>
<organism evidence="2 3">
    <name type="scientific">Parabacteroides chartae</name>
    <dbReference type="NCBI Taxonomy" id="1037355"/>
    <lineage>
        <taxon>Bacteria</taxon>
        <taxon>Pseudomonadati</taxon>
        <taxon>Bacteroidota</taxon>
        <taxon>Bacteroidia</taxon>
        <taxon>Bacteroidales</taxon>
        <taxon>Tannerellaceae</taxon>
        <taxon>Parabacteroides</taxon>
    </lineage>
</organism>
<dbReference type="GO" id="GO:0003677">
    <property type="term" value="F:DNA binding"/>
    <property type="evidence" value="ECO:0007669"/>
    <property type="project" value="UniProtKB-KW"/>
</dbReference>
<keyword evidence="2" id="KW-0238">DNA-binding</keyword>
<dbReference type="Proteomes" id="UP000190852">
    <property type="component" value="Unassembled WGS sequence"/>
</dbReference>
<evidence type="ECO:0000313" key="2">
    <source>
        <dbReference type="EMBL" id="SKB61978.1"/>
    </source>
</evidence>
<dbReference type="InterPro" id="IPR038461">
    <property type="entry name" value="Schlafen_AlbA_2_dom_sf"/>
</dbReference>
<dbReference type="AlphaFoldDB" id="A0A1T5CR46"/>
<proteinExistence type="predicted"/>
<feature type="domain" description="Schlafen AlbA-2" evidence="1">
    <location>
        <begin position="26"/>
        <end position="159"/>
    </location>
</feature>
<dbReference type="EMBL" id="FUYQ01000013">
    <property type="protein sequence ID" value="SKB61978.1"/>
    <property type="molecule type" value="Genomic_DNA"/>
</dbReference>
<dbReference type="PANTHER" id="PTHR30595">
    <property type="entry name" value="GLPR-RELATED TRANSCRIPTIONAL REPRESSOR"/>
    <property type="match status" value="1"/>
</dbReference>
<sequence>MYVLGIKADLLTAIDIQRLVDNGIKETKSLDYKMNLSLSKDSEKKEFLNDITSFYNTDGGCLIFGIEEKKDEKGQNTGEPERIVGIQIDNKDKLFQQIEDLVRSNTDPAIAFIILHVVEVGVNNDKVLILGIPKGLGLPSMVTFNDTNRFYRRKNTGKYLVDIYELNDMFMKNQVLKDKALAYRNERIKKILNRESFPSLRP</sequence>
<evidence type="ECO:0000313" key="3">
    <source>
        <dbReference type="Proteomes" id="UP000190852"/>
    </source>
</evidence>